<sequence length="251" mass="28685">MTLSAVPLNEHILQNKEPFQILIDRITRICTETHQQSKLRLFNPAHAAGAERYNALVEEVFKLAALLQHDHPHIRPFYLPYRRDQEMPYEIQDMDRFIRAMRDQGYRLNGRTGLKVGKRTYLLVNANTYPKSTAKGLLEFACLNSTELTQRKKSVLDLFPRMLDEDDDVAYLCLATHLDPEYLGLCKSIFAIKPNPEAHGIPEALDRYDFADDFNLFGNGIQVTAPPLPKTGQPRWSQHPQPGLLGGTEDK</sequence>
<evidence type="ECO:0000256" key="1">
    <source>
        <dbReference type="SAM" id="MobiDB-lite"/>
    </source>
</evidence>
<keyword evidence="3" id="KW-1185">Reference proteome</keyword>
<name>A0ABQ2DI02_9DEIO</name>
<gene>
    <name evidence="2" type="ORF">GCM10008938_50630</name>
</gene>
<dbReference type="Proteomes" id="UP000632222">
    <property type="component" value="Unassembled WGS sequence"/>
</dbReference>
<feature type="region of interest" description="Disordered" evidence="1">
    <location>
        <begin position="225"/>
        <end position="251"/>
    </location>
</feature>
<reference evidence="3" key="1">
    <citation type="journal article" date="2019" name="Int. J. Syst. Evol. Microbiol.">
        <title>The Global Catalogue of Microorganisms (GCM) 10K type strain sequencing project: providing services to taxonomists for standard genome sequencing and annotation.</title>
        <authorList>
            <consortium name="The Broad Institute Genomics Platform"/>
            <consortium name="The Broad Institute Genome Sequencing Center for Infectious Disease"/>
            <person name="Wu L."/>
            <person name="Ma J."/>
        </authorList>
    </citation>
    <scope>NUCLEOTIDE SEQUENCE [LARGE SCALE GENOMIC DNA]</scope>
    <source>
        <strain evidence="3">JCM 14370</strain>
    </source>
</reference>
<proteinExistence type="predicted"/>
<dbReference type="EMBL" id="BMOD01000043">
    <property type="protein sequence ID" value="GGJ58422.1"/>
    <property type="molecule type" value="Genomic_DNA"/>
</dbReference>
<organism evidence="2 3">
    <name type="scientific">Deinococcus roseus</name>
    <dbReference type="NCBI Taxonomy" id="392414"/>
    <lineage>
        <taxon>Bacteria</taxon>
        <taxon>Thermotogati</taxon>
        <taxon>Deinococcota</taxon>
        <taxon>Deinococci</taxon>
        <taxon>Deinococcales</taxon>
        <taxon>Deinococcaceae</taxon>
        <taxon>Deinococcus</taxon>
    </lineage>
</organism>
<comment type="caution">
    <text evidence="2">The sequence shown here is derived from an EMBL/GenBank/DDBJ whole genome shotgun (WGS) entry which is preliminary data.</text>
</comment>
<accession>A0ABQ2DI02</accession>
<evidence type="ECO:0000313" key="2">
    <source>
        <dbReference type="EMBL" id="GGJ58422.1"/>
    </source>
</evidence>
<dbReference type="RefSeq" id="WP_189009037.1">
    <property type="nucleotide sequence ID" value="NZ_BMOD01000043.1"/>
</dbReference>
<evidence type="ECO:0000313" key="3">
    <source>
        <dbReference type="Proteomes" id="UP000632222"/>
    </source>
</evidence>
<protein>
    <submittedName>
        <fullName evidence="2">Uncharacterized protein</fullName>
    </submittedName>
</protein>